<dbReference type="Gene3D" id="3.20.20.210">
    <property type="match status" value="1"/>
</dbReference>
<dbReference type="AlphaFoldDB" id="A0A2L2BQC0"/>
<evidence type="ECO:0000259" key="8">
    <source>
        <dbReference type="PROSITE" id="PS00907"/>
    </source>
</evidence>
<dbReference type="PANTHER" id="PTHR21091:SF169">
    <property type="entry name" value="UROPORPHYRINOGEN DECARBOXYLASE"/>
    <property type="match status" value="1"/>
</dbReference>
<dbReference type="EMBL" id="CP026923">
    <property type="protein sequence ID" value="AVG23854.1"/>
    <property type="molecule type" value="Genomic_DNA"/>
</dbReference>
<evidence type="ECO:0000256" key="4">
    <source>
        <dbReference type="ARBA" id="ARBA00022793"/>
    </source>
</evidence>
<dbReference type="GO" id="GO:0006782">
    <property type="term" value="P:protoporphyrinogen IX biosynthetic process"/>
    <property type="evidence" value="ECO:0007669"/>
    <property type="project" value="UniProtKB-UniPathway"/>
</dbReference>
<keyword evidence="10" id="KW-1185">Reference proteome</keyword>
<keyword evidence="4" id="KW-0210">Decarboxylase</keyword>
<dbReference type="EC" id="4.1.1.37" evidence="3 7"/>
<dbReference type="CDD" id="cd00717">
    <property type="entry name" value="URO-D"/>
    <property type="match status" value="1"/>
</dbReference>
<comment type="similarity">
    <text evidence="2">Belongs to the uroporphyrinogen decarboxylase family.</text>
</comment>
<dbReference type="GO" id="GO:0004853">
    <property type="term" value="F:uroporphyrinogen decarboxylase activity"/>
    <property type="evidence" value="ECO:0007669"/>
    <property type="project" value="UniProtKB-UniRule"/>
</dbReference>
<dbReference type="Pfam" id="PF01208">
    <property type="entry name" value="URO-D"/>
    <property type="match status" value="1"/>
</dbReference>
<evidence type="ECO:0000256" key="3">
    <source>
        <dbReference type="ARBA" id="ARBA00012288"/>
    </source>
</evidence>
<reference evidence="9 10" key="1">
    <citation type="submission" date="2018-02" db="EMBL/GenBank/DDBJ databases">
        <title>Complete genome of the streamlined marine actinobacterium Pontimonas salivibrio CL-TW6 adapted to coastal planktonic lifestype.</title>
        <authorList>
            <person name="Cho B.C."/>
            <person name="Hardies S.C."/>
            <person name="Jang G.I."/>
            <person name="Hwang C.Y."/>
        </authorList>
    </citation>
    <scope>NUCLEOTIDE SEQUENCE [LARGE SCALE GENOMIC DNA]</scope>
    <source>
        <strain evidence="9 10">CL-TW6</strain>
    </source>
</reference>
<evidence type="ECO:0000313" key="10">
    <source>
        <dbReference type="Proteomes" id="UP000243077"/>
    </source>
</evidence>
<dbReference type="Proteomes" id="UP000243077">
    <property type="component" value="Chromosome"/>
</dbReference>
<dbReference type="PROSITE" id="PS00907">
    <property type="entry name" value="UROD_2"/>
    <property type="match status" value="1"/>
</dbReference>
<accession>A0A2L2BQC0</accession>
<dbReference type="GO" id="GO:0005829">
    <property type="term" value="C:cytosol"/>
    <property type="evidence" value="ECO:0007669"/>
    <property type="project" value="TreeGrafter"/>
</dbReference>
<dbReference type="InterPro" id="IPR000257">
    <property type="entry name" value="Uroporphyrinogen_deCOase"/>
</dbReference>
<dbReference type="NCBIfam" id="TIGR01464">
    <property type="entry name" value="hemE"/>
    <property type="match status" value="1"/>
</dbReference>
<keyword evidence="6" id="KW-0627">Porphyrin biosynthesis</keyword>
<protein>
    <recommendedName>
        <fullName evidence="3 7">Uroporphyrinogen decarboxylase</fullName>
        <ecNumber evidence="3 7">4.1.1.37</ecNumber>
    </recommendedName>
</protein>
<name>A0A2L2BQC0_9MICO</name>
<dbReference type="InterPro" id="IPR006361">
    <property type="entry name" value="Uroporphyrinogen_deCO2ase_HemE"/>
</dbReference>
<feature type="domain" description="Uroporphyrinogen decarboxylase (URO-D)" evidence="8">
    <location>
        <begin position="114"/>
        <end position="130"/>
    </location>
</feature>
<dbReference type="InterPro" id="IPR038071">
    <property type="entry name" value="UROD/MetE-like_sf"/>
</dbReference>
<evidence type="ECO:0000256" key="2">
    <source>
        <dbReference type="ARBA" id="ARBA00009935"/>
    </source>
</evidence>
<dbReference type="KEGG" id="psai:C3B54_11881"/>
<organism evidence="9 10">
    <name type="scientific">Pontimonas salivibrio</name>
    <dbReference type="NCBI Taxonomy" id="1159327"/>
    <lineage>
        <taxon>Bacteria</taxon>
        <taxon>Bacillati</taxon>
        <taxon>Actinomycetota</taxon>
        <taxon>Actinomycetes</taxon>
        <taxon>Micrococcales</taxon>
        <taxon>Microbacteriaceae</taxon>
        <taxon>Pontimonas</taxon>
    </lineage>
</organism>
<dbReference type="UniPathway" id="UPA00251">
    <property type="reaction ID" value="UER00321"/>
</dbReference>
<evidence type="ECO:0000256" key="6">
    <source>
        <dbReference type="ARBA" id="ARBA00023244"/>
    </source>
</evidence>
<evidence type="ECO:0000256" key="7">
    <source>
        <dbReference type="NCBIfam" id="TIGR01464"/>
    </source>
</evidence>
<evidence type="ECO:0000256" key="5">
    <source>
        <dbReference type="ARBA" id="ARBA00023239"/>
    </source>
</evidence>
<dbReference type="SUPFAM" id="SSF51726">
    <property type="entry name" value="UROD/MetE-like"/>
    <property type="match status" value="1"/>
</dbReference>
<sequence>MRQAGRSLPEYRALRERYAMLESCVTPDVAAEITLQPVRRHGVDAAIFFSDIVVPFLLAGIDVEIQAGVGPVIDAPVRSHQDLGRLRPLERESLEPISQAVAQVVDELGSTPLIAFGGAPFTLASYLIEGGPSKDLANTRAMMRDDRELWNAVLQWCGDITAEFIAAQVEAGASALQLFDSWAGKLGAEDYRQAAAPHSKALLSQLDHLVDDSGQRVPRIHFGLGTGEFLPDMLAVGVDAIGVDAALTLAKANGLLGGTVPLQGNIDVSMLDAPWESLRAHIDEVLASGAEAPGHVVNLSHGVPKDTDPGVLTQIVDYVREASS</sequence>
<evidence type="ECO:0000313" key="9">
    <source>
        <dbReference type="EMBL" id="AVG23854.1"/>
    </source>
</evidence>
<evidence type="ECO:0000256" key="1">
    <source>
        <dbReference type="ARBA" id="ARBA00004804"/>
    </source>
</evidence>
<dbReference type="PANTHER" id="PTHR21091">
    <property type="entry name" value="METHYLTETRAHYDROFOLATE:HOMOCYSTEINE METHYLTRANSFERASE RELATED"/>
    <property type="match status" value="1"/>
</dbReference>
<proteinExistence type="inferred from homology"/>
<keyword evidence="5 9" id="KW-0456">Lyase</keyword>
<gene>
    <name evidence="9" type="ORF">C3B54_11881</name>
</gene>
<comment type="pathway">
    <text evidence="1">Porphyrin-containing compound metabolism; protoporphyrin-IX biosynthesis; coproporphyrinogen-III from 5-aminolevulinate: step 4/4.</text>
</comment>